<keyword evidence="2 4" id="KW-0808">Transferase</keyword>
<sequence>MLIMAVLSLFPTPPHCKPFVSPHPISGAQLKIGLLNLMPNKAETEVQWLRLLQQANSPLPLHISLLKFTNWQPQNTSALYMAQYYQTVEAMLAARQLDALIITGAPLGQVDYNQVGYWADFTHLTCDLHLRGIPSFYSCWAANAALHHLHKIATLRSADKLSGLFPQRVEAHSLTRSLADPVRLPQSRYSRPDTSLPMPALKTLLSAEETGPTLFIDERRLDVFLLGHVEYEADTLAREYQRDQQKGMTVAMPEGYFVNNDPSQLPQADWLQAGAHLLGNWLSMLGQRLRPELMPAQRPL</sequence>
<dbReference type="InterPro" id="IPR033752">
    <property type="entry name" value="MetA_family"/>
</dbReference>
<evidence type="ECO:0000256" key="4">
    <source>
        <dbReference type="HAMAP-Rule" id="MF_00295"/>
    </source>
</evidence>
<evidence type="ECO:0000313" key="6">
    <source>
        <dbReference type="EMBL" id="RUO33234.1"/>
    </source>
</evidence>
<keyword evidence="7" id="KW-1185">Reference proteome</keyword>
<dbReference type="UniPathway" id="UPA00051">
    <property type="reaction ID" value="UER00075"/>
</dbReference>
<feature type="site" description="Important for acyl-CoA specificity" evidence="4">
    <location>
        <position position="108"/>
    </location>
</feature>
<dbReference type="GO" id="GO:0004414">
    <property type="term" value="F:homoserine O-acetyltransferase activity"/>
    <property type="evidence" value="ECO:0007669"/>
    <property type="project" value="UniProtKB-UniRule"/>
</dbReference>
<dbReference type="EC" id="2.3.1.46" evidence="4"/>
<feature type="site" description="Important for substrate specificity" evidence="4">
    <location>
        <position position="187"/>
    </location>
</feature>
<feature type="active site" description="Proton acceptor" evidence="4">
    <location>
        <position position="228"/>
    </location>
</feature>
<evidence type="ECO:0000256" key="1">
    <source>
        <dbReference type="ARBA" id="ARBA00022605"/>
    </source>
</evidence>
<dbReference type="SUPFAM" id="SSF52317">
    <property type="entry name" value="Class I glutamine amidotransferase-like"/>
    <property type="match status" value="1"/>
</dbReference>
<name>A0A432WHH8_9GAMM</name>
<evidence type="ECO:0000256" key="3">
    <source>
        <dbReference type="ARBA" id="ARBA00023315"/>
    </source>
</evidence>
<dbReference type="GO" id="GO:0005737">
    <property type="term" value="C:cytoplasm"/>
    <property type="evidence" value="ECO:0007669"/>
    <property type="project" value="UniProtKB-SubCell"/>
</dbReference>
<comment type="function">
    <text evidence="4">Transfers a succinyl group from succinyl-CoA to L-homoserine, forming succinyl-L-homoserine.</text>
</comment>
<evidence type="ECO:0000256" key="2">
    <source>
        <dbReference type="ARBA" id="ARBA00022679"/>
    </source>
</evidence>
<keyword evidence="3 4" id="KW-0012">Acyltransferase</keyword>
<comment type="caution">
    <text evidence="6">The sequence shown here is derived from an EMBL/GenBank/DDBJ whole genome shotgun (WGS) entry which is preliminary data.</text>
</comment>
<keyword evidence="4" id="KW-0963">Cytoplasm</keyword>
<accession>A0A432WHH8</accession>
<protein>
    <recommendedName>
        <fullName evidence="4">Homoserine O-succinyltransferase</fullName>
        <shortName evidence="4">HST</shortName>
        <ecNumber evidence="4">2.3.1.46</ecNumber>
    </recommendedName>
    <alternativeName>
        <fullName evidence="4">Homoserine transsuccinylase</fullName>
        <shortName evidence="4">HTS</shortName>
    </alternativeName>
</protein>
<feature type="active site" description="Acyl-thioester intermediate" evidence="4 5">
    <location>
        <position position="139"/>
    </location>
</feature>
<dbReference type="PIRSF" id="PIRSF000450">
    <property type="entry name" value="H_ser_succinyltr"/>
    <property type="match status" value="1"/>
</dbReference>
<dbReference type="PANTHER" id="PTHR20919">
    <property type="entry name" value="HOMOSERINE O-SUCCINYLTRANSFERASE"/>
    <property type="match status" value="1"/>
</dbReference>
<dbReference type="AlphaFoldDB" id="A0A432WHH8"/>
<feature type="binding site" evidence="4">
    <location>
        <position position="242"/>
    </location>
    <ligand>
        <name>substrate</name>
    </ligand>
</feature>
<dbReference type="Gene3D" id="3.40.50.880">
    <property type="match status" value="1"/>
</dbReference>
<comment type="catalytic activity">
    <reaction evidence="4">
        <text>L-homoserine + succinyl-CoA = O-succinyl-L-homoserine + CoA</text>
        <dbReference type="Rhea" id="RHEA:22008"/>
        <dbReference type="ChEBI" id="CHEBI:57287"/>
        <dbReference type="ChEBI" id="CHEBI:57292"/>
        <dbReference type="ChEBI" id="CHEBI:57476"/>
        <dbReference type="ChEBI" id="CHEBI:57661"/>
        <dbReference type="EC" id="2.3.1.46"/>
    </reaction>
</comment>
<keyword evidence="4" id="KW-0486">Methionine biosynthesis</keyword>
<dbReference type="InterPro" id="IPR029062">
    <property type="entry name" value="Class_I_gatase-like"/>
</dbReference>
<comment type="pathway">
    <text evidence="4">Amino-acid biosynthesis; L-methionine biosynthesis via de novo pathway; O-succinyl-L-homoserine from L-homoserine: step 1/1.</text>
</comment>
<evidence type="ECO:0000313" key="7">
    <source>
        <dbReference type="Proteomes" id="UP000287823"/>
    </source>
</evidence>
<gene>
    <name evidence="4" type="primary">metAS</name>
    <name evidence="6" type="ORF">CWE14_08405</name>
</gene>
<dbReference type="GO" id="GO:0008899">
    <property type="term" value="F:homoserine O-succinyltransferase activity"/>
    <property type="evidence" value="ECO:0007669"/>
    <property type="project" value="UniProtKB-EC"/>
</dbReference>
<dbReference type="GO" id="GO:0009086">
    <property type="term" value="P:methionine biosynthetic process"/>
    <property type="evidence" value="ECO:0007669"/>
    <property type="project" value="UniProtKB-UniRule"/>
</dbReference>
<comment type="similarity">
    <text evidence="4">Belongs to the MetA family.</text>
</comment>
<dbReference type="PANTHER" id="PTHR20919:SF0">
    <property type="entry name" value="HOMOSERINE O-SUCCINYLTRANSFERASE"/>
    <property type="match status" value="1"/>
</dbReference>
<dbReference type="HAMAP" id="MF_00295">
    <property type="entry name" value="MetA_acyltransf"/>
    <property type="match status" value="1"/>
</dbReference>
<reference evidence="6 7" key="1">
    <citation type="journal article" date="2011" name="Front. Microbiol.">
        <title>Genomic signatures of strain selection and enhancement in Bacillus atrophaeus var. globigii, a historical biowarfare simulant.</title>
        <authorList>
            <person name="Gibbons H.S."/>
            <person name="Broomall S.M."/>
            <person name="McNew L.A."/>
            <person name="Daligault H."/>
            <person name="Chapman C."/>
            <person name="Bruce D."/>
            <person name="Karavis M."/>
            <person name="Krepps M."/>
            <person name="McGregor P.A."/>
            <person name="Hong C."/>
            <person name="Park K.H."/>
            <person name="Akmal A."/>
            <person name="Feldman A."/>
            <person name="Lin J.S."/>
            <person name="Chang W.E."/>
            <person name="Higgs B.W."/>
            <person name="Demirev P."/>
            <person name="Lindquist J."/>
            <person name="Liem A."/>
            <person name="Fochler E."/>
            <person name="Read T.D."/>
            <person name="Tapia R."/>
            <person name="Johnson S."/>
            <person name="Bishop-Lilly K.A."/>
            <person name="Detter C."/>
            <person name="Han C."/>
            <person name="Sozhamannan S."/>
            <person name="Rosenzweig C.N."/>
            <person name="Skowronski E.W."/>
        </authorList>
    </citation>
    <scope>NUCLEOTIDE SEQUENCE [LARGE SCALE GENOMIC DNA]</scope>
    <source>
        <strain evidence="6 7">Y4G10-17</strain>
    </source>
</reference>
<feature type="binding site" evidence="4">
    <location>
        <position position="187"/>
    </location>
    <ligand>
        <name>substrate</name>
    </ligand>
</feature>
<evidence type="ECO:0000256" key="5">
    <source>
        <dbReference type="PIRSR" id="PIRSR000450-1"/>
    </source>
</evidence>
<organism evidence="6 7">
    <name type="scientific">Aliidiomarina soli</name>
    <dbReference type="NCBI Taxonomy" id="1928574"/>
    <lineage>
        <taxon>Bacteria</taxon>
        <taxon>Pseudomonadati</taxon>
        <taxon>Pseudomonadota</taxon>
        <taxon>Gammaproteobacteria</taxon>
        <taxon>Alteromonadales</taxon>
        <taxon>Idiomarinaceae</taxon>
        <taxon>Aliidiomarina</taxon>
    </lineage>
</organism>
<comment type="subcellular location">
    <subcellularLocation>
        <location evidence="4">Cytoplasm</location>
    </subcellularLocation>
</comment>
<dbReference type="EMBL" id="PIPO01000003">
    <property type="protein sequence ID" value="RUO33234.1"/>
    <property type="molecule type" value="Genomic_DNA"/>
</dbReference>
<comment type="caution">
    <text evidence="4">Lacks conserved residue(s) required for the propagation of feature annotation.</text>
</comment>
<feature type="binding site" evidence="4">
    <location>
        <position position="160"/>
    </location>
    <ligand>
        <name>substrate</name>
    </ligand>
</feature>
<proteinExistence type="inferred from homology"/>
<keyword evidence="1 4" id="KW-0028">Amino-acid biosynthesis</keyword>
<dbReference type="Proteomes" id="UP000287823">
    <property type="component" value="Unassembled WGS sequence"/>
</dbReference>
<feature type="active site" evidence="4">
    <location>
        <position position="230"/>
    </location>
</feature>
<dbReference type="Pfam" id="PF04204">
    <property type="entry name" value="HTS"/>
    <property type="match status" value="1"/>
</dbReference>